<dbReference type="Gene3D" id="3.40.50.1820">
    <property type="entry name" value="alpha/beta hydrolase"/>
    <property type="match status" value="1"/>
</dbReference>
<proteinExistence type="predicted"/>
<dbReference type="GO" id="GO:0016787">
    <property type="term" value="F:hydrolase activity"/>
    <property type="evidence" value="ECO:0007669"/>
    <property type="project" value="UniProtKB-KW"/>
</dbReference>
<dbReference type="EMBL" id="JAWCUD010000002">
    <property type="protein sequence ID" value="MDU0201205.1"/>
    <property type="molecule type" value="Genomic_DNA"/>
</dbReference>
<name>A0ABU3RAD1_9BACL</name>
<dbReference type="SUPFAM" id="SSF53474">
    <property type="entry name" value="alpha/beta-Hydrolases"/>
    <property type="match status" value="1"/>
</dbReference>
<dbReference type="InterPro" id="IPR029058">
    <property type="entry name" value="AB_hydrolase_fold"/>
</dbReference>
<evidence type="ECO:0000313" key="3">
    <source>
        <dbReference type="Proteomes" id="UP001260980"/>
    </source>
</evidence>
<evidence type="ECO:0000313" key="2">
    <source>
        <dbReference type="EMBL" id="MDU0201205.1"/>
    </source>
</evidence>
<dbReference type="RefSeq" id="WP_315950915.1">
    <property type="nucleotide sequence ID" value="NZ_JAWCUD010000002.1"/>
</dbReference>
<dbReference type="InterPro" id="IPR050228">
    <property type="entry name" value="Carboxylesterase_BioH"/>
</dbReference>
<sequence>MKDYTKDLPDHRVKYIGENDLFIEIFEGEELPKEASQKPPLLFVHGAYTGSWMWSKYIPHFINKGWNCYVMNLRGHYKSRVLDLTNVTFEDYLEDMKEVLAECEAPPILIGFSMGGILSQKLAETNELAGLVVIDTSISKEVYEAVPYKEIARRTTGVLMPAPSREENSSIDESMDDINFQRKYITVESLKAFNDFYFSLGASGGISIDSSLMVNPALVIKAINREEDDRRGKATAEHLHAEYTGLWDTTHTGLLVGQRYMEVVDRIMLWLQGMYD</sequence>
<dbReference type="PANTHER" id="PTHR43194:SF2">
    <property type="entry name" value="PEROXISOMAL MEMBRANE PROTEIN LPX1"/>
    <property type="match status" value="1"/>
</dbReference>
<protein>
    <submittedName>
        <fullName evidence="2">Alpha/beta hydrolase</fullName>
    </submittedName>
</protein>
<dbReference type="Proteomes" id="UP001260980">
    <property type="component" value="Unassembled WGS sequence"/>
</dbReference>
<evidence type="ECO:0000259" key="1">
    <source>
        <dbReference type="Pfam" id="PF00561"/>
    </source>
</evidence>
<comment type="caution">
    <text evidence="2">The sequence shown here is derived from an EMBL/GenBank/DDBJ whole genome shotgun (WGS) entry which is preliminary data.</text>
</comment>
<reference evidence="2 3" key="1">
    <citation type="submission" date="2023-10" db="EMBL/GenBank/DDBJ databases">
        <title>Paenibacillus strain PFR10 Genome sequencing and assembly.</title>
        <authorList>
            <person name="Kim I."/>
        </authorList>
    </citation>
    <scope>NUCLEOTIDE SEQUENCE [LARGE SCALE GENOMIC DNA]</scope>
    <source>
        <strain evidence="2 3">PFR10</strain>
    </source>
</reference>
<organism evidence="2 3">
    <name type="scientific">Paenibacillus violae</name>
    <dbReference type="NCBI Taxonomy" id="3077234"/>
    <lineage>
        <taxon>Bacteria</taxon>
        <taxon>Bacillati</taxon>
        <taxon>Bacillota</taxon>
        <taxon>Bacilli</taxon>
        <taxon>Bacillales</taxon>
        <taxon>Paenibacillaceae</taxon>
        <taxon>Paenibacillus</taxon>
    </lineage>
</organism>
<dbReference type="InterPro" id="IPR000073">
    <property type="entry name" value="AB_hydrolase_1"/>
</dbReference>
<accession>A0ABU3RAD1</accession>
<dbReference type="PANTHER" id="PTHR43194">
    <property type="entry name" value="HYDROLASE ALPHA/BETA FOLD FAMILY"/>
    <property type="match status" value="1"/>
</dbReference>
<keyword evidence="2" id="KW-0378">Hydrolase</keyword>
<dbReference type="Pfam" id="PF00561">
    <property type="entry name" value="Abhydrolase_1"/>
    <property type="match status" value="1"/>
</dbReference>
<feature type="domain" description="AB hydrolase-1" evidence="1">
    <location>
        <begin position="39"/>
        <end position="138"/>
    </location>
</feature>
<keyword evidence="3" id="KW-1185">Reference proteome</keyword>
<gene>
    <name evidence="2" type="ORF">RQP52_08900</name>
</gene>